<protein>
    <recommendedName>
        <fullName evidence="3">RiboL-PSP-HEPN domain-containing protein</fullName>
    </recommendedName>
</protein>
<accession>A0ABW2MRD7</accession>
<dbReference type="EMBL" id="JBHTBN010000001">
    <property type="protein sequence ID" value="MFC7356697.1"/>
    <property type="molecule type" value="Genomic_DNA"/>
</dbReference>
<organism evidence="1 2">
    <name type="scientific">Jejudonia soesokkakensis</name>
    <dbReference type="NCBI Taxonomy" id="1323432"/>
    <lineage>
        <taxon>Bacteria</taxon>
        <taxon>Pseudomonadati</taxon>
        <taxon>Bacteroidota</taxon>
        <taxon>Flavobacteriia</taxon>
        <taxon>Flavobacteriales</taxon>
        <taxon>Flavobacteriaceae</taxon>
        <taxon>Jejudonia</taxon>
    </lineage>
</organism>
<evidence type="ECO:0000313" key="1">
    <source>
        <dbReference type="EMBL" id="MFC7356697.1"/>
    </source>
</evidence>
<comment type="caution">
    <text evidence="1">The sequence shown here is derived from an EMBL/GenBank/DDBJ whole genome shotgun (WGS) entry which is preliminary data.</text>
</comment>
<keyword evidence="2" id="KW-1185">Reference proteome</keyword>
<proteinExistence type="predicted"/>
<dbReference type="RefSeq" id="WP_380216544.1">
    <property type="nucleotide sequence ID" value="NZ_JBHTBN010000001.1"/>
</dbReference>
<dbReference type="Proteomes" id="UP001596415">
    <property type="component" value="Unassembled WGS sequence"/>
</dbReference>
<evidence type="ECO:0000313" key="2">
    <source>
        <dbReference type="Proteomes" id="UP001596415"/>
    </source>
</evidence>
<gene>
    <name evidence="1" type="ORF">ACFQO1_03285</name>
</gene>
<sequence>MTNLKANLYSLAFLITRIKVSVYTLQETIENQSELRKIKFSDNFLEKFEYPNLIIASISEYSIIQFCSFLDEYKKFNPSYIGTEYSERIKNVRLKNKYGLQRIQKWKDLYDYRNQVAAHNFDVKKKSILSSKQIIEYNIPDTIEEKTLFYNICLKISQNIFSEFEEIRESFDFDFNLTHKLKIKKNESFDLNEELKLINENM</sequence>
<reference evidence="2" key="1">
    <citation type="journal article" date="2019" name="Int. J. Syst. Evol. Microbiol.">
        <title>The Global Catalogue of Microorganisms (GCM) 10K type strain sequencing project: providing services to taxonomists for standard genome sequencing and annotation.</title>
        <authorList>
            <consortium name="The Broad Institute Genomics Platform"/>
            <consortium name="The Broad Institute Genome Sequencing Center for Infectious Disease"/>
            <person name="Wu L."/>
            <person name="Ma J."/>
        </authorList>
    </citation>
    <scope>NUCLEOTIDE SEQUENCE [LARGE SCALE GENOMIC DNA]</scope>
    <source>
        <strain evidence="2">CGMCC 1.16306</strain>
    </source>
</reference>
<evidence type="ECO:0008006" key="3">
    <source>
        <dbReference type="Google" id="ProtNLM"/>
    </source>
</evidence>
<name>A0ABW2MRD7_9FLAO</name>